<comment type="catalytic activity">
    <reaction evidence="10">
        <text>ATP + H2O = ADP + phosphate + H(+)</text>
        <dbReference type="Rhea" id="RHEA:13065"/>
        <dbReference type="ChEBI" id="CHEBI:15377"/>
        <dbReference type="ChEBI" id="CHEBI:15378"/>
        <dbReference type="ChEBI" id="CHEBI:30616"/>
        <dbReference type="ChEBI" id="CHEBI:43474"/>
        <dbReference type="ChEBI" id="CHEBI:456216"/>
    </reaction>
</comment>
<dbReference type="InterPro" id="IPR008250">
    <property type="entry name" value="ATPase_P-typ_transduc_dom_A_sf"/>
</dbReference>
<dbReference type="PANTHER" id="PTHR43520:SF8">
    <property type="entry name" value="P-TYPE CU(+) TRANSPORTER"/>
    <property type="match status" value="1"/>
</dbReference>
<feature type="transmembrane region" description="Helical" evidence="12">
    <location>
        <begin position="705"/>
        <end position="725"/>
    </location>
</feature>
<evidence type="ECO:0000256" key="10">
    <source>
        <dbReference type="ARBA" id="ARBA00049360"/>
    </source>
</evidence>
<keyword evidence="12" id="KW-1003">Cell membrane</keyword>
<dbReference type="GO" id="GO:0016887">
    <property type="term" value="F:ATP hydrolysis activity"/>
    <property type="evidence" value="ECO:0007669"/>
    <property type="project" value="InterPro"/>
</dbReference>
<gene>
    <name evidence="15" type="ORF">DLJ54_08885</name>
</gene>
<dbReference type="PANTHER" id="PTHR43520">
    <property type="entry name" value="ATP7, ISOFORM B"/>
    <property type="match status" value="1"/>
</dbReference>
<dbReference type="RefSeq" id="WP_113631362.1">
    <property type="nucleotide sequence ID" value="NZ_QHCV01000111.1"/>
</dbReference>
<feature type="domain" description="HMA" evidence="14">
    <location>
        <begin position="2"/>
        <end position="66"/>
    </location>
</feature>
<evidence type="ECO:0000256" key="8">
    <source>
        <dbReference type="ARBA" id="ARBA00022989"/>
    </source>
</evidence>
<sequence>MATVDLTLTGMTCASCANRIERKLNKLDGVSASVNYATEKAHVSSDDDLDPALLIQTVTGMGYGAQVEATEEPAGSAANELASLRRRLWMAVALSVPVIVVAMVPPLQFPGWQWFSAVLAVPVVAWAGWPFHRATWVNARHGAVTMDTLITVGSITALSWSLISLFLGDAGHLGMRHSWSLMPHVGAGGADMSTGSALMGARAAMGDVYFEVAAGVVTFVLAGRYFEKKAKARAGEDMRALTELGAKQVTIIDGGREHRVDAAKVAVGTRFVTRPGERIATDGVVEQGTAAVDTAMLTGEAAPVHVEPGSEVVGGTISTNGRLVVRATKVGQQTALAQIAQLVEQAQTGKAQVQRLVDAVARVFVPVVFVLAAMTLLGWGVLAGQWTKGLTAAVAVLIIACPCALGLATPVALLVGTGRGAAKGVLIRGPEVLERVRGVHTVVFDKTGTLTTGQMSVSEVRLTAGAQYAEGEAIALAAAAEMGSEHPIATAIVRAAGERGIPVPRAREFEATPGWGISALVGDGKAEHRIEVCRPSGARSNRDQTGDRDNEAEAAQTDVELRVDGATVAIIGVADRLKSGAATAVRDLQAMGIDVVLLSGDNQEVANYVGGLVGLDATNIRAGVSPRGKVDTIRELQLAAGPRGKVAMVGDGINDSAALAQADVGMAMGSGTDAALQASDISLVRPEVGAAVDALRLARKTFGTIRVNLFWAMAYNVIALPIAAMGLLNPMLAGAAMALSSVFVVGNSLRLRRFQ</sequence>
<evidence type="ECO:0000256" key="11">
    <source>
        <dbReference type="ARBA" id="ARBA00074171"/>
    </source>
</evidence>
<dbReference type="SFLD" id="SFLDF00027">
    <property type="entry name" value="p-type_atpase"/>
    <property type="match status" value="1"/>
</dbReference>
<dbReference type="Pfam" id="PF00403">
    <property type="entry name" value="HMA"/>
    <property type="match status" value="1"/>
</dbReference>
<feature type="transmembrane region" description="Helical" evidence="12">
    <location>
        <begin position="88"/>
        <end position="105"/>
    </location>
</feature>
<evidence type="ECO:0000256" key="12">
    <source>
        <dbReference type="RuleBase" id="RU362081"/>
    </source>
</evidence>
<dbReference type="InterPro" id="IPR027256">
    <property type="entry name" value="P-typ_ATPase_IB"/>
</dbReference>
<dbReference type="PROSITE" id="PS00154">
    <property type="entry name" value="ATPASE_E1_E2"/>
    <property type="match status" value="1"/>
</dbReference>
<comment type="subcellular location">
    <subcellularLocation>
        <location evidence="1">Cell membrane</location>
        <topology evidence="1">Multi-pass membrane protein</topology>
    </subcellularLocation>
</comment>
<evidence type="ECO:0000256" key="13">
    <source>
        <dbReference type="SAM" id="MobiDB-lite"/>
    </source>
</evidence>
<dbReference type="GO" id="GO:0055070">
    <property type="term" value="P:copper ion homeostasis"/>
    <property type="evidence" value="ECO:0007669"/>
    <property type="project" value="TreeGrafter"/>
</dbReference>
<dbReference type="PROSITE" id="PS50846">
    <property type="entry name" value="HMA_2"/>
    <property type="match status" value="1"/>
</dbReference>
<dbReference type="PRINTS" id="PR00119">
    <property type="entry name" value="CATATPASE"/>
</dbReference>
<dbReference type="GO" id="GO:0005886">
    <property type="term" value="C:plasma membrane"/>
    <property type="evidence" value="ECO:0007669"/>
    <property type="project" value="UniProtKB-SubCell"/>
</dbReference>
<name>A0A364V3Z0_9CORY</name>
<evidence type="ECO:0000256" key="5">
    <source>
        <dbReference type="ARBA" id="ARBA00022741"/>
    </source>
</evidence>
<feature type="transmembrane region" description="Helical" evidence="12">
    <location>
        <begin position="394"/>
        <end position="415"/>
    </location>
</feature>
<dbReference type="InterPro" id="IPR001757">
    <property type="entry name" value="P_typ_ATPase"/>
</dbReference>
<dbReference type="Pfam" id="PF00122">
    <property type="entry name" value="E1-E2_ATPase"/>
    <property type="match status" value="1"/>
</dbReference>
<dbReference type="Gene3D" id="2.70.150.10">
    <property type="entry name" value="Calcium-transporting ATPase, cytoplasmic transduction domain A"/>
    <property type="match status" value="1"/>
</dbReference>
<comment type="similarity">
    <text evidence="2 12">Belongs to the cation transport ATPase (P-type) (TC 3.A.3) family. Type IB subfamily.</text>
</comment>
<dbReference type="InterPro" id="IPR036163">
    <property type="entry name" value="HMA_dom_sf"/>
</dbReference>
<dbReference type="InterPro" id="IPR006121">
    <property type="entry name" value="HMA_dom"/>
</dbReference>
<evidence type="ECO:0000256" key="2">
    <source>
        <dbReference type="ARBA" id="ARBA00006024"/>
    </source>
</evidence>
<dbReference type="Gene3D" id="3.30.70.100">
    <property type="match status" value="1"/>
</dbReference>
<dbReference type="SUPFAM" id="SSF81653">
    <property type="entry name" value="Calcium ATPase, transduction domain A"/>
    <property type="match status" value="1"/>
</dbReference>
<keyword evidence="16" id="KW-1185">Reference proteome</keyword>
<dbReference type="CDD" id="cd02094">
    <property type="entry name" value="P-type_ATPase_Cu-like"/>
    <property type="match status" value="1"/>
</dbReference>
<dbReference type="AlphaFoldDB" id="A0A364V3Z0"/>
<dbReference type="GO" id="GO:0043682">
    <property type="term" value="F:P-type divalent copper transporter activity"/>
    <property type="evidence" value="ECO:0007669"/>
    <property type="project" value="TreeGrafter"/>
</dbReference>
<evidence type="ECO:0000256" key="6">
    <source>
        <dbReference type="ARBA" id="ARBA00022840"/>
    </source>
</evidence>
<dbReference type="InterPro" id="IPR059000">
    <property type="entry name" value="ATPase_P-type_domA"/>
</dbReference>
<evidence type="ECO:0000256" key="9">
    <source>
        <dbReference type="ARBA" id="ARBA00023136"/>
    </source>
</evidence>
<dbReference type="Gene3D" id="3.40.1110.10">
    <property type="entry name" value="Calcium-transporting ATPase, cytoplasmic domain N"/>
    <property type="match status" value="1"/>
</dbReference>
<dbReference type="NCBIfam" id="TIGR01494">
    <property type="entry name" value="ATPase_P-type"/>
    <property type="match status" value="2"/>
</dbReference>
<dbReference type="PROSITE" id="PS01047">
    <property type="entry name" value="HMA_1"/>
    <property type="match status" value="1"/>
</dbReference>
<feature type="transmembrane region" description="Helical" evidence="12">
    <location>
        <begin position="731"/>
        <end position="749"/>
    </location>
</feature>
<organism evidence="15 16">
    <name type="scientific">Corynebacterium heidelbergense</name>
    <dbReference type="NCBI Taxonomy" id="2055947"/>
    <lineage>
        <taxon>Bacteria</taxon>
        <taxon>Bacillati</taxon>
        <taxon>Actinomycetota</taxon>
        <taxon>Actinomycetes</taxon>
        <taxon>Mycobacteriales</taxon>
        <taxon>Corynebacteriaceae</taxon>
        <taxon>Corynebacterium</taxon>
    </lineage>
</organism>
<dbReference type="SFLD" id="SFLDG00002">
    <property type="entry name" value="C1.7:_P-type_atpase_like"/>
    <property type="match status" value="1"/>
</dbReference>
<dbReference type="InterPro" id="IPR018303">
    <property type="entry name" value="ATPase_P-typ_P_site"/>
</dbReference>
<dbReference type="SUPFAM" id="SSF55008">
    <property type="entry name" value="HMA, heavy metal-associated domain"/>
    <property type="match status" value="1"/>
</dbReference>
<dbReference type="Proteomes" id="UP000251577">
    <property type="component" value="Unassembled WGS sequence"/>
</dbReference>
<protein>
    <recommendedName>
        <fullName evidence="11">Cation-transporting P-type ATPase B</fullName>
    </recommendedName>
</protein>
<dbReference type="SUPFAM" id="SSF81665">
    <property type="entry name" value="Calcium ATPase, transmembrane domain M"/>
    <property type="match status" value="1"/>
</dbReference>
<dbReference type="GO" id="GO:0005524">
    <property type="term" value="F:ATP binding"/>
    <property type="evidence" value="ECO:0007669"/>
    <property type="project" value="UniProtKB-UniRule"/>
</dbReference>
<dbReference type="CDD" id="cd00371">
    <property type="entry name" value="HMA"/>
    <property type="match status" value="1"/>
</dbReference>
<dbReference type="EMBL" id="QHCV01000111">
    <property type="protein sequence ID" value="RAV31341.1"/>
    <property type="molecule type" value="Genomic_DNA"/>
</dbReference>
<feature type="transmembrane region" description="Helical" evidence="12">
    <location>
        <begin position="359"/>
        <end position="382"/>
    </location>
</feature>
<keyword evidence="8 12" id="KW-1133">Transmembrane helix</keyword>
<dbReference type="FunFam" id="2.70.150.10:FF:000002">
    <property type="entry name" value="Copper-transporting ATPase 1, putative"/>
    <property type="match status" value="1"/>
</dbReference>
<dbReference type="InterPro" id="IPR023214">
    <property type="entry name" value="HAD_sf"/>
</dbReference>
<evidence type="ECO:0000313" key="16">
    <source>
        <dbReference type="Proteomes" id="UP000251577"/>
    </source>
</evidence>
<dbReference type="InterPro" id="IPR017969">
    <property type="entry name" value="Heavy-metal-associated_CS"/>
</dbReference>
<dbReference type="FunFam" id="3.30.70.100:FF:000005">
    <property type="entry name" value="Copper-exporting P-type ATPase A"/>
    <property type="match status" value="1"/>
</dbReference>
<keyword evidence="9 12" id="KW-0472">Membrane</keyword>
<feature type="transmembrane region" description="Helical" evidence="12">
    <location>
        <begin position="111"/>
        <end position="131"/>
    </location>
</feature>
<evidence type="ECO:0000256" key="3">
    <source>
        <dbReference type="ARBA" id="ARBA00022692"/>
    </source>
</evidence>
<dbReference type="SUPFAM" id="SSF56784">
    <property type="entry name" value="HAD-like"/>
    <property type="match status" value="1"/>
</dbReference>
<feature type="transmembrane region" description="Helical" evidence="12">
    <location>
        <begin position="143"/>
        <end position="167"/>
    </location>
</feature>
<evidence type="ECO:0000256" key="1">
    <source>
        <dbReference type="ARBA" id="ARBA00004651"/>
    </source>
</evidence>
<keyword evidence="5 12" id="KW-0547">Nucleotide-binding</keyword>
<comment type="caution">
    <text evidence="15">The sequence shown here is derived from an EMBL/GenBank/DDBJ whole genome shotgun (WGS) entry which is preliminary data.</text>
</comment>
<evidence type="ECO:0000256" key="7">
    <source>
        <dbReference type="ARBA" id="ARBA00022967"/>
    </source>
</evidence>
<keyword evidence="7" id="KW-1278">Translocase</keyword>
<feature type="compositionally biased region" description="Basic and acidic residues" evidence="13">
    <location>
        <begin position="540"/>
        <end position="551"/>
    </location>
</feature>
<dbReference type="NCBIfam" id="TIGR01525">
    <property type="entry name" value="ATPase-IB_hvy"/>
    <property type="match status" value="1"/>
</dbReference>
<evidence type="ECO:0000259" key="14">
    <source>
        <dbReference type="PROSITE" id="PS50846"/>
    </source>
</evidence>
<dbReference type="Pfam" id="PF00702">
    <property type="entry name" value="Hydrolase"/>
    <property type="match status" value="1"/>
</dbReference>
<dbReference type="Gene3D" id="3.40.50.1000">
    <property type="entry name" value="HAD superfamily/HAD-like"/>
    <property type="match status" value="1"/>
</dbReference>
<keyword evidence="6 12" id="KW-0067">ATP-binding</keyword>
<reference evidence="15 16" key="1">
    <citation type="journal article" date="2018" name="Syst. Appl. Microbiol.">
        <title>Corynebacterium heidelbergense sp. nov., isolated from the preen glands of Egyptian geese (Alopochen aegyptiacus).</title>
        <authorList>
            <person name="Braun M.S."/>
            <person name="Wang E."/>
            <person name="Zimmermann S."/>
            <person name="Wink M."/>
        </authorList>
    </citation>
    <scope>NUCLEOTIDE SEQUENCE [LARGE SCALE GENOMIC DNA]</scope>
    <source>
        <strain evidence="15 16">647</strain>
    </source>
</reference>
<dbReference type="InterPro" id="IPR023299">
    <property type="entry name" value="ATPase_P-typ_cyto_dom_N"/>
</dbReference>
<dbReference type="GO" id="GO:0005507">
    <property type="term" value="F:copper ion binding"/>
    <property type="evidence" value="ECO:0007669"/>
    <property type="project" value="TreeGrafter"/>
</dbReference>
<dbReference type="NCBIfam" id="TIGR01511">
    <property type="entry name" value="ATPase-IB1_Cu"/>
    <property type="match status" value="1"/>
</dbReference>
<feature type="transmembrane region" description="Helical" evidence="12">
    <location>
        <begin position="208"/>
        <end position="226"/>
    </location>
</feature>
<dbReference type="InterPro" id="IPR044492">
    <property type="entry name" value="P_typ_ATPase_HD_dom"/>
</dbReference>
<evidence type="ECO:0000313" key="15">
    <source>
        <dbReference type="EMBL" id="RAV31341.1"/>
    </source>
</evidence>
<keyword evidence="3 12" id="KW-0812">Transmembrane</keyword>
<dbReference type="InterPro" id="IPR023298">
    <property type="entry name" value="ATPase_P-typ_TM_dom_sf"/>
</dbReference>
<accession>A0A364V3Z0</accession>
<proteinExistence type="inferred from homology"/>
<dbReference type="InterPro" id="IPR036412">
    <property type="entry name" value="HAD-like_sf"/>
</dbReference>
<feature type="region of interest" description="Disordered" evidence="13">
    <location>
        <begin position="535"/>
        <end position="554"/>
    </location>
</feature>
<evidence type="ECO:0000256" key="4">
    <source>
        <dbReference type="ARBA" id="ARBA00022723"/>
    </source>
</evidence>
<keyword evidence="4 12" id="KW-0479">Metal-binding</keyword>
<dbReference type="PRINTS" id="PR00120">
    <property type="entry name" value="HATPASE"/>
</dbReference>
<dbReference type="SFLD" id="SFLDS00003">
    <property type="entry name" value="Haloacid_Dehalogenase"/>
    <property type="match status" value="1"/>
</dbReference>